<feature type="transmembrane region" description="Helical" evidence="1">
    <location>
        <begin position="21"/>
        <end position="46"/>
    </location>
</feature>
<feature type="transmembrane region" description="Helical" evidence="1">
    <location>
        <begin position="58"/>
        <end position="79"/>
    </location>
</feature>
<comment type="caution">
    <text evidence="3">The sequence shown here is derived from an EMBL/GenBank/DDBJ whole genome shotgun (WGS) entry which is preliminary data.</text>
</comment>
<dbReference type="EMBL" id="VSSQ01026279">
    <property type="protein sequence ID" value="MPM74916.1"/>
    <property type="molecule type" value="Genomic_DNA"/>
</dbReference>
<keyword evidence="1" id="KW-0812">Transmembrane</keyword>
<feature type="domain" description="2TM" evidence="2">
    <location>
        <begin position="26"/>
        <end position="69"/>
    </location>
</feature>
<proteinExistence type="predicted"/>
<keyword evidence="1" id="KW-0472">Membrane</keyword>
<evidence type="ECO:0000259" key="2">
    <source>
        <dbReference type="Pfam" id="PF13239"/>
    </source>
</evidence>
<evidence type="ECO:0000256" key="1">
    <source>
        <dbReference type="SAM" id="Phobius"/>
    </source>
</evidence>
<evidence type="ECO:0000313" key="3">
    <source>
        <dbReference type="EMBL" id="MPM74916.1"/>
    </source>
</evidence>
<accession>A0A645CD62</accession>
<protein>
    <recommendedName>
        <fullName evidence="2">2TM domain-containing protein</fullName>
    </recommendedName>
</protein>
<name>A0A645CD62_9ZZZZ</name>
<gene>
    <name evidence="3" type="ORF">SDC9_121905</name>
</gene>
<dbReference type="InterPro" id="IPR025698">
    <property type="entry name" value="2TM_dom"/>
</dbReference>
<keyword evidence="1" id="KW-1133">Transmembrane helix</keyword>
<sequence length="88" mass="10186">MSWERENLRSKKGRGNKLKAWVKILFFIHLAVYIAVNGFLAFVNFFTWNGYLWFVWPLFSWGIGVIIHGGITLSIIYLCNSSQNGQSN</sequence>
<dbReference type="Pfam" id="PF13239">
    <property type="entry name" value="2TM"/>
    <property type="match status" value="1"/>
</dbReference>
<dbReference type="AlphaFoldDB" id="A0A645CD62"/>
<reference evidence="3" key="1">
    <citation type="submission" date="2019-08" db="EMBL/GenBank/DDBJ databases">
        <authorList>
            <person name="Kucharzyk K."/>
            <person name="Murdoch R.W."/>
            <person name="Higgins S."/>
            <person name="Loffler F."/>
        </authorList>
    </citation>
    <scope>NUCLEOTIDE SEQUENCE</scope>
</reference>
<organism evidence="3">
    <name type="scientific">bioreactor metagenome</name>
    <dbReference type="NCBI Taxonomy" id="1076179"/>
    <lineage>
        <taxon>unclassified sequences</taxon>
        <taxon>metagenomes</taxon>
        <taxon>ecological metagenomes</taxon>
    </lineage>
</organism>